<evidence type="ECO:0000256" key="2">
    <source>
        <dbReference type="ARBA" id="ARBA00022618"/>
    </source>
</evidence>
<dbReference type="EMBL" id="CAEZZN010000002">
    <property type="protein sequence ID" value="CAB4759385.1"/>
    <property type="molecule type" value="Genomic_DNA"/>
</dbReference>
<evidence type="ECO:0000313" key="17">
    <source>
        <dbReference type="EMBL" id="CAB5046610.1"/>
    </source>
</evidence>
<dbReference type="GO" id="GO:0008360">
    <property type="term" value="P:regulation of cell shape"/>
    <property type="evidence" value="ECO:0007669"/>
    <property type="project" value="UniProtKB-KW"/>
</dbReference>
<keyword evidence="9" id="KW-0961">Cell wall biogenesis/degradation</keyword>
<evidence type="ECO:0000256" key="4">
    <source>
        <dbReference type="ARBA" id="ARBA00022679"/>
    </source>
</evidence>
<reference evidence="16" key="1">
    <citation type="submission" date="2020-05" db="EMBL/GenBank/DDBJ databases">
        <authorList>
            <person name="Chiriac C."/>
            <person name="Salcher M."/>
            <person name="Ghai R."/>
            <person name="Kavagutti S V."/>
        </authorList>
    </citation>
    <scope>NUCLEOTIDE SEQUENCE</scope>
</reference>
<dbReference type="PANTHER" id="PTHR21015">
    <property type="entry name" value="UDP-N-ACETYLGLUCOSAMINE--N-ACETYLMURAMYL-(PENTAPEPTIDE) PYROPHOSPHORYL-UNDECAPRENOL N-ACETYLGLUCOSAMINE TRANSFERASE 1"/>
    <property type="match status" value="1"/>
</dbReference>
<dbReference type="EMBL" id="CAFBOQ010000006">
    <property type="protein sequence ID" value="CAB4980167.1"/>
    <property type="molecule type" value="Genomic_DNA"/>
</dbReference>
<keyword evidence="3" id="KW-0328">Glycosyltransferase</keyword>
<protein>
    <submittedName>
        <fullName evidence="16">Unannotated protein</fullName>
    </submittedName>
</protein>
<dbReference type="GO" id="GO:0071555">
    <property type="term" value="P:cell wall organization"/>
    <property type="evidence" value="ECO:0007669"/>
    <property type="project" value="UniProtKB-KW"/>
</dbReference>
<keyword evidence="5" id="KW-0133">Cell shape</keyword>
<organism evidence="16">
    <name type="scientific">freshwater metagenome</name>
    <dbReference type="NCBI Taxonomy" id="449393"/>
    <lineage>
        <taxon>unclassified sequences</taxon>
        <taxon>metagenomes</taxon>
        <taxon>ecological metagenomes</taxon>
    </lineage>
</organism>
<keyword evidence="6" id="KW-0573">Peptidoglycan synthesis</keyword>
<evidence type="ECO:0000256" key="5">
    <source>
        <dbReference type="ARBA" id="ARBA00022960"/>
    </source>
</evidence>
<dbReference type="SUPFAM" id="SSF53756">
    <property type="entry name" value="UDP-Glycosyltransferase/glycogen phosphorylase"/>
    <property type="match status" value="1"/>
</dbReference>
<feature type="domain" description="Glycosyl transferase family 28 C-terminal" evidence="11">
    <location>
        <begin position="196"/>
        <end position="339"/>
    </location>
</feature>
<sequence length="360" mass="38485">MASIVFAGGGTAGHIEPALAVARLWKSLHSEDEITFLGTQQGLEHILVPAAGFKILNIPKVSISRKPSLTWLCIPFDLMSSVKASYVILKESDLLIGFGGYVSAPSYIAARILRTPTVIHEANAKPGWANRLGAMFTTYLAVANPVNSGKFSDALIAGLPLRSDVADALKESERDWKKARTEAKARLGVAADQSLVFVMGGSQGSVAINSVIAKALPALAVKNIYVIHSVGRKNTLPVATDFYRPLAYVDAMADVYLASDLIIARSGAVTCSEFRALGRYALFVPLPIGNGEQFHNARELVVEGRAEIINQKTFTAAYLETALDSLLESSRQSPIQGSTHDADAAQKIAALAQHALENQS</sequence>
<keyword evidence="8" id="KW-0131">Cell cycle</keyword>
<dbReference type="EMBL" id="CAFBQD010000005">
    <property type="protein sequence ID" value="CAB5046610.1"/>
    <property type="molecule type" value="Genomic_DNA"/>
</dbReference>
<keyword evidence="1" id="KW-1003">Cell membrane</keyword>
<evidence type="ECO:0000256" key="6">
    <source>
        <dbReference type="ARBA" id="ARBA00022984"/>
    </source>
</evidence>
<dbReference type="GO" id="GO:0005975">
    <property type="term" value="P:carbohydrate metabolic process"/>
    <property type="evidence" value="ECO:0007669"/>
    <property type="project" value="InterPro"/>
</dbReference>
<gene>
    <name evidence="12" type="ORF">UFOPK2627_00316</name>
    <name evidence="13" type="ORF">UFOPK2879_00133</name>
    <name evidence="14" type="ORF">UFOPK3078_00219</name>
    <name evidence="15" type="ORF">UFOPK3288_00199</name>
    <name evidence="16" type="ORF">UFOPK3990_00354</name>
    <name evidence="17" type="ORF">UFOPK4245_00402</name>
    <name evidence="18" type="ORF">UFOPK4337_00091</name>
</gene>
<evidence type="ECO:0000256" key="8">
    <source>
        <dbReference type="ARBA" id="ARBA00023306"/>
    </source>
</evidence>
<dbReference type="Pfam" id="PF03033">
    <property type="entry name" value="Glyco_transf_28"/>
    <property type="match status" value="1"/>
</dbReference>
<proteinExistence type="inferred from homology"/>
<evidence type="ECO:0000259" key="11">
    <source>
        <dbReference type="Pfam" id="PF04101"/>
    </source>
</evidence>
<evidence type="ECO:0000313" key="15">
    <source>
        <dbReference type="EMBL" id="CAB4853987.1"/>
    </source>
</evidence>
<accession>A0A6J7MHH4</accession>
<feature type="domain" description="Glycosyltransferase family 28 N-terminal" evidence="10">
    <location>
        <begin position="4"/>
        <end position="138"/>
    </location>
</feature>
<evidence type="ECO:0000313" key="16">
    <source>
        <dbReference type="EMBL" id="CAB4980167.1"/>
    </source>
</evidence>
<dbReference type="AlphaFoldDB" id="A0A6J7MHH4"/>
<dbReference type="GO" id="GO:0009252">
    <property type="term" value="P:peptidoglycan biosynthetic process"/>
    <property type="evidence" value="ECO:0007669"/>
    <property type="project" value="UniProtKB-KW"/>
</dbReference>
<name>A0A6J7MHH4_9ZZZZ</name>
<evidence type="ECO:0000313" key="18">
    <source>
        <dbReference type="EMBL" id="CAB5051564.1"/>
    </source>
</evidence>
<dbReference type="Gene3D" id="3.40.50.2000">
    <property type="entry name" value="Glycogen Phosphorylase B"/>
    <property type="match status" value="2"/>
</dbReference>
<dbReference type="EMBL" id="CAFBLC010000004">
    <property type="protein sequence ID" value="CAB4853987.1"/>
    <property type="molecule type" value="Genomic_DNA"/>
</dbReference>
<dbReference type="EMBL" id="CAFAAU010000004">
    <property type="protein sequence ID" value="CAB4798773.1"/>
    <property type="molecule type" value="Genomic_DNA"/>
</dbReference>
<keyword evidence="7" id="KW-0472">Membrane</keyword>
<dbReference type="EMBL" id="CAEZYA010000005">
    <property type="protein sequence ID" value="CAB4698134.1"/>
    <property type="molecule type" value="Genomic_DNA"/>
</dbReference>
<dbReference type="CDD" id="cd03785">
    <property type="entry name" value="GT28_MurG"/>
    <property type="match status" value="1"/>
</dbReference>
<evidence type="ECO:0000313" key="14">
    <source>
        <dbReference type="EMBL" id="CAB4798773.1"/>
    </source>
</evidence>
<keyword evidence="2" id="KW-0132">Cell division</keyword>
<dbReference type="GO" id="GO:0051301">
    <property type="term" value="P:cell division"/>
    <property type="evidence" value="ECO:0007669"/>
    <property type="project" value="UniProtKB-KW"/>
</dbReference>
<evidence type="ECO:0000256" key="1">
    <source>
        <dbReference type="ARBA" id="ARBA00022475"/>
    </source>
</evidence>
<dbReference type="EMBL" id="CAFBQM010000002">
    <property type="protein sequence ID" value="CAB5051564.1"/>
    <property type="molecule type" value="Genomic_DNA"/>
</dbReference>
<evidence type="ECO:0000313" key="12">
    <source>
        <dbReference type="EMBL" id="CAB4698134.1"/>
    </source>
</evidence>
<evidence type="ECO:0000313" key="13">
    <source>
        <dbReference type="EMBL" id="CAB4759385.1"/>
    </source>
</evidence>
<keyword evidence="4" id="KW-0808">Transferase</keyword>
<dbReference type="GO" id="GO:0050511">
    <property type="term" value="F:undecaprenyldiphospho-muramoylpentapeptide beta-N-acetylglucosaminyltransferase activity"/>
    <property type="evidence" value="ECO:0007669"/>
    <property type="project" value="InterPro"/>
</dbReference>
<dbReference type="HAMAP" id="MF_00033">
    <property type="entry name" value="MurG"/>
    <property type="match status" value="1"/>
</dbReference>
<dbReference type="InterPro" id="IPR007235">
    <property type="entry name" value="Glyco_trans_28_C"/>
</dbReference>
<dbReference type="Pfam" id="PF04101">
    <property type="entry name" value="Glyco_tran_28_C"/>
    <property type="match status" value="1"/>
</dbReference>
<evidence type="ECO:0000256" key="7">
    <source>
        <dbReference type="ARBA" id="ARBA00023136"/>
    </source>
</evidence>
<dbReference type="InterPro" id="IPR004276">
    <property type="entry name" value="GlycoTrans_28_N"/>
</dbReference>
<dbReference type="PANTHER" id="PTHR21015:SF22">
    <property type="entry name" value="GLYCOSYLTRANSFERASE"/>
    <property type="match status" value="1"/>
</dbReference>
<evidence type="ECO:0000256" key="9">
    <source>
        <dbReference type="ARBA" id="ARBA00023316"/>
    </source>
</evidence>
<evidence type="ECO:0000256" key="3">
    <source>
        <dbReference type="ARBA" id="ARBA00022676"/>
    </source>
</evidence>
<dbReference type="InterPro" id="IPR006009">
    <property type="entry name" value="GlcNAc_MurG"/>
</dbReference>
<evidence type="ECO:0000259" key="10">
    <source>
        <dbReference type="Pfam" id="PF03033"/>
    </source>
</evidence>